<name>A0A2I7SF17_9FLAO</name>
<protein>
    <recommendedName>
        <fullName evidence="3">Phage morphogenesis protein</fullName>
    </recommendedName>
</protein>
<dbReference type="RefSeq" id="WP_102994609.1">
    <property type="nucleotide sequence ID" value="NZ_CP025938.1"/>
</dbReference>
<gene>
    <name evidence="1" type="ORF">C1A40_02990</name>
</gene>
<accession>A0A2I7SF17</accession>
<keyword evidence="2" id="KW-1185">Reference proteome</keyword>
<reference evidence="2" key="1">
    <citation type="submission" date="2018-01" db="EMBL/GenBank/DDBJ databases">
        <title>Complete genome of Tamlana sp. UJ94.</title>
        <authorList>
            <person name="Jung J."/>
            <person name="Chung D."/>
            <person name="Bae S.S."/>
            <person name="Baek K."/>
        </authorList>
    </citation>
    <scope>NUCLEOTIDE SEQUENCE [LARGE SCALE GENOMIC DNA]</scope>
    <source>
        <strain evidence="2">UJ94</strain>
    </source>
</reference>
<proteinExistence type="predicted"/>
<dbReference type="KEGG" id="taj:C1A40_02990"/>
<dbReference type="OrthoDB" id="964176at2"/>
<evidence type="ECO:0008006" key="3">
    <source>
        <dbReference type="Google" id="ProtNLM"/>
    </source>
</evidence>
<evidence type="ECO:0000313" key="1">
    <source>
        <dbReference type="EMBL" id="AUS04501.1"/>
    </source>
</evidence>
<sequence>MFKDFLNNITKDVEVDLSQAFDRNFERKGFFDRKWPQTKLKNSRGSMMLRSGRGRRSIKSKSTNGQIHWSSNLPYMGLHNDGGEIIVTEKMKRFFWAMHYKAAGGVLYNVKSKGAANTQRNRKLQGEAAQWKALALQKVGAKMTVEQRQFIGWHPQVDLHIRKIVDLNLKEMEQHIKSNLKP</sequence>
<dbReference type="AlphaFoldDB" id="A0A2I7SF17"/>
<dbReference type="Proteomes" id="UP000236592">
    <property type="component" value="Chromosome"/>
</dbReference>
<dbReference type="EMBL" id="CP025938">
    <property type="protein sequence ID" value="AUS04501.1"/>
    <property type="molecule type" value="Genomic_DNA"/>
</dbReference>
<organism evidence="1 2">
    <name type="scientific">Pseudotamlana carrageenivorans</name>
    <dbReference type="NCBI Taxonomy" id="2069432"/>
    <lineage>
        <taxon>Bacteria</taxon>
        <taxon>Pseudomonadati</taxon>
        <taxon>Bacteroidota</taxon>
        <taxon>Flavobacteriia</taxon>
        <taxon>Flavobacteriales</taxon>
        <taxon>Flavobacteriaceae</taxon>
        <taxon>Pseudotamlana</taxon>
    </lineage>
</organism>
<evidence type="ECO:0000313" key="2">
    <source>
        <dbReference type="Proteomes" id="UP000236592"/>
    </source>
</evidence>